<feature type="transmembrane region" description="Helical" evidence="7">
    <location>
        <begin position="6"/>
        <end position="25"/>
    </location>
</feature>
<dbReference type="PANTHER" id="PTHR22926:SF3">
    <property type="entry name" value="UNDECAPRENYL-PHOSPHATE ALPHA-N-ACETYLGLUCOSAMINYL 1-PHOSPHATE TRANSFERASE"/>
    <property type="match status" value="1"/>
</dbReference>
<feature type="transmembrane region" description="Helical" evidence="7">
    <location>
        <begin position="261"/>
        <end position="288"/>
    </location>
</feature>
<feature type="transmembrane region" description="Helical" evidence="7">
    <location>
        <begin position="145"/>
        <end position="163"/>
    </location>
</feature>
<dbReference type="Pfam" id="PF00953">
    <property type="entry name" value="Glycos_transf_4"/>
    <property type="match status" value="1"/>
</dbReference>
<keyword evidence="6 7" id="KW-0472">Membrane</keyword>
<accession>A0A6J6DAU4</accession>
<evidence type="ECO:0000313" key="8">
    <source>
        <dbReference type="EMBL" id="CAB4561002.1"/>
    </source>
</evidence>
<feature type="transmembrane region" description="Helical" evidence="7">
    <location>
        <begin position="345"/>
        <end position="362"/>
    </location>
</feature>
<dbReference type="AlphaFoldDB" id="A0A6J6DAU4"/>
<evidence type="ECO:0000256" key="4">
    <source>
        <dbReference type="ARBA" id="ARBA00022692"/>
    </source>
</evidence>
<keyword evidence="4 7" id="KW-0812">Transmembrane</keyword>
<feature type="transmembrane region" description="Helical" evidence="7">
    <location>
        <begin position="170"/>
        <end position="188"/>
    </location>
</feature>
<keyword evidence="3" id="KW-0808">Transferase</keyword>
<dbReference type="GO" id="GO:0016780">
    <property type="term" value="F:phosphotransferase activity, for other substituted phosphate groups"/>
    <property type="evidence" value="ECO:0007669"/>
    <property type="project" value="InterPro"/>
</dbReference>
<evidence type="ECO:0000256" key="2">
    <source>
        <dbReference type="ARBA" id="ARBA00022475"/>
    </source>
</evidence>
<name>A0A6J6DAU4_9ZZZZ</name>
<feature type="transmembrane region" description="Helical" evidence="7">
    <location>
        <begin position="82"/>
        <end position="99"/>
    </location>
</feature>
<comment type="subcellular location">
    <subcellularLocation>
        <location evidence="1">Cell membrane</location>
        <topology evidence="1">Multi-pass membrane protein</topology>
    </subcellularLocation>
</comment>
<dbReference type="GO" id="GO:0009103">
    <property type="term" value="P:lipopolysaccharide biosynthetic process"/>
    <property type="evidence" value="ECO:0007669"/>
    <property type="project" value="TreeGrafter"/>
</dbReference>
<evidence type="ECO:0000256" key="1">
    <source>
        <dbReference type="ARBA" id="ARBA00004651"/>
    </source>
</evidence>
<dbReference type="PANTHER" id="PTHR22926">
    <property type="entry name" value="PHOSPHO-N-ACETYLMURAMOYL-PENTAPEPTIDE-TRANSFERASE"/>
    <property type="match status" value="1"/>
</dbReference>
<protein>
    <submittedName>
        <fullName evidence="8">Unannotated protein</fullName>
    </submittedName>
</protein>
<evidence type="ECO:0000256" key="7">
    <source>
        <dbReference type="SAM" id="Phobius"/>
    </source>
</evidence>
<dbReference type="GO" id="GO:0005886">
    <property type="term" value="C:plasma membrane"/>
    <property type="evidence" value="ECO:0007669"/>
    <property type="project" value="UniProtKB-SubCell"/>
</dbReference>
<dbReference type="EMBL" id="CAEZSR010000059">
    <property type="protein sequence ID" value="CAB4561002.1"/>
    <property type="molecule type" value="Genomic_DNA"/>
</dbReference>
<dbReference type="GO" id="GO:0044038">
    <property type="term" value="P:cell wall macromolecule biosynthetic process"/>
    <property type="evidence" value="ECO:0007669"/>
    <property type="project" value="TreeGrafter"/>
</dbReference>
<dbReference type="GO" id="GO:0071555">
    <property type="term" value="P:cell wall organization"/>
    <property type="evidence" value="ECO:0007669"/>
    <property type="project" value="TreeGrafter"/>
</dbReference>
<dbReference type="CDD" id="cd06853">
    <property type="entry name" value="GT_WecA_like"/>
    <property type="match status" value="1"/>
</dbReference>
<organism evidence="8">
    <name type="scientific">freshwater metagenome</name>
    <dbReference type="NCBI Taxonomy" id="449393"/>
    <lineage>
        <taxon>unclassified sequences</taxon>
        <taxon>metagenomes</taxon>
        <taxon>ecological metagenomes</taxon>
    </lineage>
</organism>
<sequence>MPTIGTYLLVGAVAAVVTFAVTPLVRRLAMRIGWVYEPNERTVHTKPLPDVGGIALFIGFVTAFGLSRLMDSFDTIYARNSEQWGVLIAAAIMVLVGLVDDVRDISAPAKVAGTVLAGAVLVGFGVTMFLFRLPFLGVTYLSDDWVPLVTVLWVLGMSQAINLIDGLDGLAAGIVAIGAFSFFLYSQHLSGEGLLFEPNLGPLIAIITVGVCVGFLPHNFNPAKIFMGDSGALLLGLLMAVSTSVVGGREQADAVGDSAGQAFFFLAPLFIPLVILGVPILDTLWAIVRRARSGKGLATADKGHLHHRLMEMGHGQRRSVLILWGWTALLSAFVLYPVITNSGVSYIPVGAAMLALALYTVLHPQIRRQRGA</sequence>
<keyword evidence="5 7" id="KW-1133">Transmembrane helix</keyword>
<feature type="transmembrane region" description="Helical" evidence="7">
    <location>
        <begin position="51"/>
        <end position="70"/>
    </location>
</feature>
<evidence type="ECO:0000256" key="3">
    <source>
        <dbReference type="ARBA" id="ARBA00022679"/>
    </source>
</evidence>
<dbReference type="InterPro" id="IPR000715">
    <property type="entry name" value="Glycosyl_transferase_4"/>
</dbReference>
<reference evidence="8" key="1">
    <citation type="submission" date="2020-05" db="EMBL/GenBank/DDBJ databases">
        <authorList>
            <person name="Chiriac C."/>
            <person name="Salcher M."/>
            <person name="Ghai R."/>
            <person name="Kavagutti S V."/>
        </authorList>
    </citation>
    <scope>NUCLEOTIDE SEQUENCE</scope>
</reference>
<gene>
    <name evidence="8" type="ORF">UFOPK1493_01783</name>
</gene>
<feature type="transmembrane region" description="Helical" evidence="7">
    <location>
        <begin position="111"/>
        <end position="133"/>
    </location>
</feature>
<evidence type="ECO:0000256" key="5">
    <source>
        <dbReference type="ARBA" id="ARBA00022989"/>
    </source>
</evidence>
<keyword evidence="2" id="KW-1003">Cell membrane</keyword>
<evidence type="ECO:0000256" key="6">
    <source>
        <dbReference type="ARBA" id="ARBA00023136"/>
    </source>
</evidence>
<feature type="transmembrane region" description="Helical" evidence="7">
    <location>
        <begin position="232"/>
        <end position="249"/>
    </location>
</feature>
<proteinExistence type="predicted"/>
<feature type="transmembrane region" description="Helical" evidence="7">
    <location>
        <begin position="320"/>
        <end position="339"/>
    </location>
</feature>
<feature type="transmembrane region" description="Helical" evidence="7">
    <location>
        <begin position="200"/>
        <end position="220"/>
    </location>
</feature>